<dbReference type="PIRSF" id="PIRSF036996">
    <property type="entry name" value="RSM23"/>
    <property type="match status" value="1"/>
</dbReference>
<sequence>MTMASPNCWRCLARPSQRLLVPTSIAGPSTTAAFTTSAARFAGERKEAGGNPLSRHIRSGKKLILGKKRHKGDKSSGKSVGEGERKAFRKRITLSNNNALDVPGLDEITAENMTDQAAVGQVMGIPEEVIDQLRIVEAFKPTQQWGLFRRPHMLIRRETVDFVKAMTETVARKGTFRSVVTGPRGSGKSMLGLQALCAGFLNKYVVINIPEAQDIVNAHTEYATIPNTNMFSQPVYLIKLMQDMYATNKEVLSKQQVGLDHMHLPISVPRGWSLAQLASATKEPEFAWPVFQALWKELLLPGRPPIMFSLDGLSHIMRPSDYRSPSFELIHSHDLSLIRLFVDALGGKTHFANGASIVGIMTKGNSLKIKSLEKALEQAAAAQAGLKIPPRDPFYSKYDEKVFESLKGVGIFEVNGVSKAEARALMEYWAASGILRMRIDEKNVSERWTLAGNGVLGEMERASLFPLRL</sequence>
<keyword evidence="5" id="KW-0496">Mitochondrion</keyword>
<evidence type="ECO:0000256" key="7">
    <source>
        <dbReference type="ARBA" id="ARBA00035140"/>
    </source>
</evidence>
<evidence type="ECO:0000256" key="4">
    <source>
        <dbReference type="ARBA" id="ARBA00022980"/>
    </source>
</evidence>
<comment type="caution">
    <text evidence="8">The sequence shown here is derived from an EMBL/GenBank/DDBJ whole genome shotgun (WGS) entry which is preliminary data.</text>
</comment>
<reference evidence="8 9" key="1">
    <citation type="submission" date="2016-07" db="EMBL/GenBank/DDBJ databases">
        <title>Pervasive Adenine N6-methylation of Active Genes in Fungi.</title>
        <authorList>
            <consortium name="DOE Joint Genome Institute"/>
            <person name="Mondo S.J."/>
            <person name="Dannebaum R.O."/>
            <person name="Kuo R.C."/>
            <person name="Labutti K."/>
            <person name="Haridas S."/>
            <person name="Kuo A."/>
            <person name="Salamov A."/>
            <person name="Ahrendt S.R."/>
            <person name="Lipzen A."/>
            <person name="Sullivan W."/>
            <person name="Andreopoulos W.B."/>
            <person name="Clum A."/>
            <person name="Lindquist E."/>
            <person name="Daum C."/>
            <person name="Ramamoorthy G.K."/>
            <person name="Gryganskyi A."/>
            <person name="Culley D."/>
            <person name="Magnuson J.K."/>
            <person name="James T.Y."/>
            <person name="O'Malley M.A."/>
            <person name="Stajich J.E."/>
            <person name="Spatafora J.W."/>
            <person name="Visel A."/>
            <person name="Grigoriev I.V."/>
        </authorList>
    </citation>
    <scope>NUCLEOTIDE SEQUENCE [LARGE SCALE GENOMIC DNA]</scope>
    <source>
        <strain evidence="8 9">CBS 129021</strain>
    </source>
</reference>
<keyword evidence="4 8" id="KW-0689">Ribosomal protein</keyword>
<gene>
    <name evidence="8" type="ORF">BCR38DRAFT_449205</name>
</gene>
<dbReference type="Pfam" id="PF10236">
    <property type="entry name" value="DAP3"/>
    <property type="match status" value="1"/>
</dbReference>
<dbReference type="GO" id="GO:0003735">
    <property type="term" value="F:structural constituent of ribosome"/>
    <property type="evidence" value="ECO:0007669"/>
    <property type="project" value="TreeGrafter"/>
</dbReference>
<dbReference type="InParanoid" id="A0A1Y2DED8"/>
<proteinExistence type="inferred from homology"/>
<evidence type="ECO:0000256" key="5">
    <source>
        <dbReference type="ARBA" id="ARBA00023128"/>
    </source>
</evidence>
<keyword evidence="3" id="KW-0809">Transit peptide</keyword>
<evidence type="ECO:0000256" key="2">
    <source>
        <dbReference type="ARBA" id="ARBA00009863"/>
    </source>
</evidence>
<comment type="similarity">
    <text evidence="2">Belongs to the mitochondrion-specific ribosomal protein mS29 family.</text>
</comment>
<dbReference type="PANTHER" id="PTHR12810:SF0">
    <property type="entry name" value="SMALL RIBOSOMAL SUBUNIT PROTEIN MS29"/>
    <property type="match status" value="1"/>
</dbReference>
<dbReference type="RefSeq" id="XP_040710714.1">
    <property type="nucleotide sequence ID" value="XM_040861272.1"/>
</dbReference>
<dbReference type="AlphaFoldDB" id="A0A1Y2DED8"/>
<dbReference type="Proteomes" id="UP000193689">
    <property type="component" value="Unassembled WGS sequence"/>
</dbReference>
<evidence type="ECO:0000256" key="6">
    <source>
        <dbReference type="ARBA" id="ARBA00023274"/>
    </source>
</evidence>
<dbReference type="STRING" id="1141098.A0A1Y2DED8"/>
<dbReference type="GO" id="GO:0032543">
    <property type="term" value="P:mitochondrial translation"/>
    <property type="evidence" value="ECO:0007669"/>
    <property type="project" value="InterPro"/>
</dbReference>
<dbReference type="OrthoDB" id="274828at2759"/>
<dbReference type="GO" id="GO:0005763">
    <property type="term" value="C:mitochondrial small ribosomal subunit"/>
    <property type="evidence" value="ECO:0007669"/>
    <property type="project" value="InterPro"/>
</dbReference>
<dbReference type="EMBL" id="MCFJ01000019">
    <property type="protein sequence ID" value="ORY57464.1"/>
    <property type="molecule type" value="Genomic_DNA"/>
</dbReference>
<dbReference type="GeneID" id="63777484"/>
<evidence type="ECO:0000256" key="3">
    <source>
        <dbReference type="ARBA" id="ARBA00022946"/>
    </source>
</evidence>
<dbReference type="InterPro" id="IPR019368">
    <property type="entry name" value="Ribosomal_mS29"/>
</dbReference>
<protein>
    <recommendedName>
        <fullName evidence="7">Small ribosomal subunit protein mS29</fullName>
    </recommendedName>
</protein>
<comment type="subcellular location">
    <subcellularLocation>
        <location evidence="1">Mitochondrion</location>
    </subcellularLocation>
</comment>
<dbReference type="FunCoup" id="A0A1Y2DED8">
    <property type="interactions" value="82"/>
</dbReference>
<accession>A0A1Y2DED8</accession>
<dbReference type="PANTHER" id="PTHR12810">
    <property type="entry name" value="MITOCHONDRIAL 28S RIBOSOMAL PROTEIN S29"/>
    <property type="match status" value="1"/>
</dbReference>
<keyword evidence="6" id="KW-0687">Ribonucleoprotein</keyword>
<evidence type="ECO:0000256" key="1">
    <source>
        <dbReference type="ARBA" id="ARBA00004173"/>
    </source>
</evidence>
<dbReference type="InterPro" id="IPR017082">
    <property type="entry name" value="Ribosomal_mS29_fun"/>
</dbReference>
<name>A0A1Y2DED8_9PEZI</name>
<evidence type="ECO:0000313" key="9">
    <source>
        <dbReference type="Proteomes" id="UP000193689"/>
    </source>
</evidence>
<keyword evidence="9" id="KW-1185">Reference proteome</keyword>
<evidence type="ECO:0000313" key="8">
    <source>
        <dbReference type="EMBL" id="ORY57464.1"/>
    </source>
</evidence>
<organism evidence="8 9">
    <name type="scientific">Pseudomassariella vexata</name>
    <dbReference type="NCBI Taxonomy" id="1141098"/>
    <lineage>
        <taxon>Eukaryota</taxon>
        <taxon>Fungi</taxon>
        <taxon>Dikarya</taxon>
        <taxon>Ascomycota</taxon>
        <taxon>Pezizomycotina</taxon>
        <taxon>Sordariomycetes</taxon>
        <taxon>Xylariomycetidae</taxon>
        <taxon>Amphisphaeriales</taxon>
        <taxon>Pseudomassariaceae</taxon>
        <taxon>Pseudomassariella</taxon>
    </lineage>
</organism>